<comment type="caution">
    <text evidence="2">The sequence shown here is derived from an EMBL/GenBank/DDBJ whole genome shotgun (WGS) entry which is preliminary data.</text>
</comment>
<reference evidence="2 3" key="1">
    <citation type="submission" date="2019-10" db="EMBL/GenBank/DDBJ databases">
        <authorList>
            <person name="Palmer J.M."/>
        </authorList>
    </citation>
    <scope>NUCLEOTIDE SEQUENCE [LARGE SCALE GENOMIC DNA]</scope>
    <source>
        <strain evidence="2 3">TWF718</strain>
    </source>
</reference>
<proteinExistence type="predicted"/>
<evidence type="ECO:0000313" key="3">
    <source>
        <dbReference type="Proteomes" id="UP001313282"/>
    </source>
</evidence>
<name>A0AAN8MZA2_9PEZI</name>
<dbReference type="AlphaFoldDB" id="A0AAN8MZA2"/>
<evidence type="ECO:0000256" key="1">
    <source>
        <dbReference type="SAM" id="SignalP"/>
    </source>
</evidence>
<evidence type="ECO:0000313" key="2">
    <source>
        <dbReference type="EMBL" id="KAK6356031.1"/>
    </source>
</evidence>
<feature type="signal peptide" evidence="1">
    <location>
        <begin position="1"/>
        <end position="24"/>
    </location>
</feature>
<sequence>MLFSLPRVFLAALLLGGSAVNGAAIPDLGTQNGPQLEERAACNADNLLRLLRGQENLEQGLEFCRSWLGKVQTTVTVVGGTVTPTFTTTEVSTSVSTHLFTETATVTNTGYTTITNTNTITITRTQTYIVFGKNKRAATKTPLSDRILSSTYPPSRISSACNCLTIEPGTTSTVYLTETAAPVTSSVVIPTLTETSFTITNTLAVTTILTEINSATVTTTTYPRVYITI</sequence>
<keyword evidence="3" id="KW-1185">Reference proteome</keyword>
<dbReference type="Proteomes" id="UP001313282">
    <property type="component" value="Unassembled WGS sequence"/>
</dbReference>
<organism evidence="2 3">
    <name type="scientific">Orbilia javanica</name>
    <dbReference type="NCBI Taxonomy" id="47235"/>
    <lineage>
        <taxon>Eukaryota</taxon>
        <taxon>Fungi</taxon>
        <taxon>Dikarya</taxon>
        <taxon>Ascomycota</taxon>
        <taxon>Pezizomycotina</taxon>
        <taxon>Orbiliomycetes</taxon>
        <taxon>Orbiliales</taxon>
        <taxon>Orbiliaceae</taxon>
        <taxon>Orbilia</taxon>
    </lineage>
</organism>
<gene>
    <name evidence="2" type="ORF">TWF718_000405</name>
</gene>
<accession>A0AAN8MZA2</accession>
<feature type="chain" id="PRO_5042961733" evidence="1">
    <location>
        <begin position="25"/>
        <end position="229"/>
    </location>
</feature>
<protein>
    <submittedName>
        <fullName evidence="2">Uncharacterized protein</fullName>
    </submittedName>
</protein>
<dbReference type="EMBL" id="JAVHNR010000001">
    <property type="protein sequence ID" value="KAK6356031.1"/>
    <property type="molecule type" value="Genomic_DNA"/>
</dbReference>
<keyword evidence="1" id="KW-0732">Signal</keyword>